<accession>B7G066</accession>
<keyword evidence="2" id="KW-0812">Transmembrane</keyword>
<feature type="compositionally biased region" description="Polar residues" evidence="1">
    <location>
        <begin position="348"/>
        <end position="357"/>
    </location>
</feature>
<reference evidence="4" key="2">
    <citation type="submission" date="2008-08" db="EMBL/GenBank/DDBJ databases">
        <authorList>
            <consortium name="Diatom Consortium"/>
            <person name="Grigoriev I."/>
            <person name="Grimwood J."/>
            <person name="Kuo A."/>
            <person name="Otillar R.P."/>
            <person name="Salamov A."/>
            <person name="Detter J.C."/>
            <person name="Lindquist E."/>
            <person name="Shapiro H."/>
            <person name="Lucas S."/>
            <person name="Glavina del Rio T."/>
            <person name="Pitluck S."/>
            <person name="Rokhsar D."/>
            <person name="Bowler C."/>
        </authorList>
    </citation>
    <scope>GENOME REANNOTATION</scope>
    <source>
        <strain evidence="4">CCAP 1055/1</strain>
    </source>
</reference>
<keyword evidence="2" id="KW-1133">Transmembrane helix</keyword>
<dbReference type="KEGG" id="pti:PHATRDRAFT_46135"/>
<dbReference type="InParanoid" id="B7G066"/>
<evidence type="ECO:0000313" key="4">
    <source>
        <dbReference type="Proteomes" id="UP000000759"/>
    </source>
</evidence>
<dbReference type="HOGENOM" id="CLU_390564_0_0_1"/>
<name>B7G066_PHATC</name>
<dbReference type="PaxDb" id="2850-Phatr46135"/>
<evidence type="ECO:0000256" key="2">
    <source>
        <dbReference type="SAM" id="Phobius"/>
    </source>
</evidence>
<feature type="region of interest" description="Disordered" evidence="1">
    <location>
        <begin position="402"/>
        <end position="530"/>
    </location>
</feature>
<feature type="compositionally biased region" description="Basic and acidic residues" evidence="1">
    <location>
        <begin position="280"/>
        <end position="305"/>
    </location>
</feature>
<organism evidence="3 4">
    <name type="scientific">Phaeodactylum tricornutum (strain CCAP 1055/1)</name>
    <dbReference type="NCBI Taxonomy" id="556484"/>
    <lineage>
        <taxon>Eukaryota</taxon>
        <taxon>Sar</taxon>
        <taxon>Stramenopiles</taxon>
        <taxon>Ochrophyta</taxon>
        <taxon>Bacillariophyta</taxon>
        <taxon>Bacillariophyceae</taxon>
        <taxon>Bacillariophycidae</taxon>
        <taxon>Naviculales</taxon>
        <taxon>Phaeodactylaceae</taxon>
        <taxon>Phaeodactylum</taxon>
    </lineage>
</organism>
<dbReference type="EMBL" id="CM000612">
    <property type="protein sequence ID" value="EEC48032.1"/>
    <property type="molecule type" value="Genomic_DNA"/>
</dbReference>
<reference evidence="3 4" key="1">
    <citation type="journal article" date="2008" name="Nature">
        <title>The Phaeodactylum genome reveals the evolutionary history of diatom genomes.</title>
        <authorList>
            <person name="Bowler C."/>
            <person name="Allen A.E."/>
            <person name="Badger J.H."/>
            <person name="Grimwood J."/>
            <person name="Jabbari K."/>
            <person name="Kuo A."/>
            <person name="Maheswari U."/>
            <person name="Martens C."/>
            <person name="Maumus F."/>
            <person name="Otillar R.P."/>
            <person name="Rayko E."/>
            <person name="Salamov A."/>
            <person name="Vandepoele K."/>
            <person name="Beszteri B."/>
            <person name="Gruber A."/>
            <person name="Heijde M."/>
            <person name="Katinka M."/>
            <person name="Mock T."/>
            <person name="Valentin K."/>
            <person name="Verret F."/>
            <person name="Berges J.A."/>
            <person name="Brownlee C."/>
            <person name="Cadoret J.P."/>
            <person name="Chiovitti A."/>
            <person name="Choi C.J."/>
            <person name="Coesel S."/>
            <person name="De Martino A."/>
            <person name="Detter J.C."/>
            <person name="Durkin C."/>
            <person name="Falciatore A."/>
            <person name="Fournet J."/>
            <person name="Haruta M."/>
            <person name="Huysman M.J."/>
            <person name="Jenkins B.D."/>
            <person name="Jiroutova K."/>
            <person name="Jorgensen R.E."/>
            <person name="Joubert Y."/>
            <person name="Kaplan A."/>
            <person name="Kroger N."/>
            <person name="Kroth P.G."/>
            <person name="La Roche J."/>
            <person name="Lindquist E."/>
            <person name="Lommer M."/>
            <person name="Martin-Jezequel V."/>
            <person name="Lopez P.J."/>
            <person name="Lucas S."/>
            <person name="Mangogna M."/>
            <person name="McGinnis K."/>
            <person name="Medlin L.K."/>
            <person name="Montsant A."/>
            <person name="Oudot-Le Secq M.P."/>
            <person name="Napoli C."/>
            <person name="Obornik M."/>
            <person name="Parker M.S."/>
            <person name="Petit J.L."/>
            <person name="Porcel B.M."/>
            <person name="Poulsen N."/>
            <person name="Robison M."/>
            <person name="Rychlewski L."/>
            <person name="Rynearson T.A."/>
            <person name="Schmutz J."/>
            <person name="Shapiro H."/>
            <person name="Siaut M."/>
            <person name="Stanley M."/>
            <person name="Sussman M.R."/>
            <person name="Taylor A.R."/>
            <person name="Vardi A."/>
            <person name="von Dassow P."/>
            <person name="Vyverman W."/>
            <person name="Willis A."/>
            <person name="Wyrwicz L.S."/>
            <person name="Rokhsar D.S."/>
            <person name="Weissenbach J."/>
            <person name="Armbrust E.V."/>
            <person name="Green B.R."/>
            <person name="Van de Peer Y."/>
            <person name="Grigoriev I.V."/>
        </authorList>
    </citation>
    <scope>NUCLEOTIDE SEQUENCE [LARGE SCALE GENOMIC DNA]</scope>
    <source>
        <strain evidence="3 4">CCAP 1055/1</strain>
    </source>
</reference>
<protein>
    <submittedName>
        <fullName evidence="3">Uncharacterized protein</fullName>
    </submittedName>
</protein>
<feature type="transmembrane region" description="Helical" evidence="2">
    <location>
        <begin position="177"/>
        <end position="205"/>
    </location>
</feature>
<dbReference type="eggNOG" id="ENOG502SY5G">
    <property type="taxonomic scope" value="Eukaryota"/>
</dbReference>
<feature type="region of interest" description="Disordered" evidence="1">
    <location>
        <begin position="213"/>
        <end position="389"/>
    </location>
</feature>
<dbReference type="OMA" id="IEVCASE"/>
<dbReference type="AlphaFoldDB" id="B7G066"/>
<feature type="compositionally biased region" description="Basic residues" evidence="1">
    <location>
        <begin position="460"/>
        <end position="470"/>
    </location>
</feature>
<proteinExistence type="predicted"/>
<evidence type="ECO:0000313" key="3">
    <source>
        <dbReference type="EMBL" id="EEC48032.1"/>
    </source>
</evidence>
<feature type="transmembrane region" description="Helical" evidence="2">
    <location>
        <begin position="134"/>
        <end position="157"/>
    </location>
</feature>
<dbReference type="RefSeq" id="XP_002180624.1">
    <property type="nucleotide sequence ID" value="XM_002180588.1"/>
</dbReference>
<evidence type="ECO:0000256" key="1">
    <source>
        <dbReference type="SAM" id="MobiDB-lite"/>
    </source>
</evidence>
<dbReference type="GeneID" id="7201234"/>
<dbReference type="Proteomes" id="UP000000759">
    <property type="component" value="Chromosome 9"/>
</dbReference>
<feature type="compositionally biased region" description="Polar residues" evidence="1">
    <location>
        <begin position="430"/>
        <end position="453"/>
    </location>
</feature>
<keyword evidence="2" id="KW-0472">Membrane</keyword>
<feature type="compositionally biased region" description="Low complexity" evidence="1">
    <location>
        <begin position="243"/>
        <end position="264"/>
    </location>
</feature>
<keyword evidence="4" id="KW-1185">Reference proteome</keyword>
<feature type="compositionally biased region" description="Basic residues" evidence="1">
    <location>
        <begin position="220"/>
        <end position="230"/>
    </location>
</feature>
<feature type="compositionally biased region" description="Polar residues" evidence="1">
    <location>
        <begin position="483"/>
        <end position="521"/>
    </location>
</feature>
<gene>
    <name evidence="3" type="ORF">PHATRDRAFT_46135</name>
</gene>
<sequence>MVVTIPETGGSTSASTTIPPLSKGLITPTMEEAQRNFANFMHPYSPDSARLDDSVTTLWDNFLFLSATLFLHSMATMLWMVRLVITSPLVCWMVTRTITLQHWLGDTTLGRHALSWRWLERHKGHLPSWPPPTLVCLALLTIVALVAHPDGATWVFLRKLRDGMYTLLSTSSAWGAWIFYDCGALFSSVLALATFVALFLLAWVIRRTLAPRPKPEHATDKKKKKRKPPMHPKGNNYRGGRIPNATAIVTTTTTTNPKHNPTTTESVPNDAGTIEVCASEESHRLEEQKEPSVTERQSEYDRPEIRSTLLPALSEDKPLDPSPFMSPNTLSPTIPDPETLVTEDSSRNRAASGSTVDTAILSDDMSYGSGSTTRTLPTAMPPTEHPTVVPMESTLCKGKNVAMNEPESIPKRPSRRGHKIGSSAVATCGPPQTQSGAKGGSATSYQRSIVSPSSKERNTNRRRATRKKRLTASPRLTRRAASGSETSIAIPGIQSNPLSPAQATPSLSPHGSDSLFSTEIPSFSPPPLLTVTTENDLRTPSLFSRSVGPAVQTPVRFSNNGGFVKSSSPPTSTRSVYGEQAAYFSTLNPQSPSWTGPVLSPPTILRAPPGLGSVVRHGTMEQTLLPSEAAATASLSSSHYKNLSLPSVPVAPRGCMIMSPSPLFGTPHPGPVYGSVKENPFADEDDEQIAADLQELGGRMVGSILDF</sequence>
<dbReference type="OrthoDB" id="49573at2759"/>